<protein>
    <recommendedName>
        <fullName evidence="3">DUF2607 family protein</fullName>
    </recommendedName>
</protein>
<evidence type="ECO:0000313" key="2">
    <source>
        <dbReference type="Proteomes" id="UP001597472"/>
    </source>
</evidence>
<organism evidence="1 2">
    <name type="scientific">Bizionia sediminis</name>
    <dbReference type="NCBI Taxonomy" id="1737064"/>
    <lineage>
        <taxon>Bacteria</taxon>
        <taxon>Pseudomonadati</taxon>
        <taxon>Bacteroidota</taxon>
        <taxon>Flavobacteriia</taxon>
        <taxon>Flavobacteriales</taxon>
        <taxon>Flavobacteriaceae</taxon>
        <taxon>Bizionia</taxon>
    </lineage>
</organism>
<keyword evidence="2" id="KW-1185">Reference proteome</keyword>
<dbReference type="EMBL" id="JBHULS010000001">
    <property type="protein sequence ID" value="MFD2550943.1"/>
    <property type="molecule type" value="Genomic_DNA"/>
</dbReference>
<evidence type="ECO:0008006" key="3">
    <source>
        <dbReference type="Google" id="ProtNLM"/>
    </source>
</evidence>
<name>A0ABW5KR69_9FLAO</name>
<dbReference type="RefSeq" id="WP_376891916.1">
    <property type="nucleotide sequence ID" value="NZ_JBHULS010000001.1"/>
</dbReference>
<comment type="caution">
    <text evidence="1">The sequence shown here is derived from an EMBL/GenBank/DDBJ whole genome shotgun (WGS) entry which is preliminary data.</text>
</comment>
<gene>
    <name evidence="1" type="ORF">ACFSQP_03845</name>
</gene>
<accession>A0ABW5KR69</accession>
<evidence type="ECO:0000313" key="1">
    <source>
        <dbReference type="EMBL" id="MFD2550943.1"/>
    </source>
</evidence>
<proteinExistence type="predicted"/>
<reference evidence="2" key="1">
    <citation type="journal article" date="2019" name="Int. J. Syst. Evol. Microbiol.">
        <title>The Global Catalogue of Microorganisms (GCM) 10K type strain sequencing project: providing services to taxonomists for standard genome sequencing and annotation.</title>
        <authorList>
            <consortium name="The Broad Institute Genomics Platform"/>
            <consortium name="The Broad Institute Genome Sequencing Center for Infectious Disease"/>
            <person name="Wu L."/>
            <person name="Ma J."/>
        </authorList>
    </citation>
    <scope>NUCLEOTIDE SEQUENCE [LARGE SCALE GENOMIC DNA]</scope>
    <source>
        <strain evidence="2">KCTC 42587</strain>
    </source>
</reference>
<sequence length="111" mass="12796">MHKIKEHSLFKTLAILLVLAVLLPAAVKFGHIFENHAHEVCTNKSSTHLHEIDLDCEFYKFNLANQFFQEAAEFLVLHFEENHKIASSHYAFLSPFQQLHFSLRGPPVVIN</sequence>
<dbReference type="Proteomes" id="UP001597472">
    <property type="component" value="Unassembled WGS sequence"/>
</dbReference>